<keyword evidence="3" id="KW-1185">Reference proteome</keyword>
<dbReference type="InParanoid" id="A0A165AX00"/>
<evidence type="ECO:0000313" key="2">
    <source>
        <dbReference type="EMBL" id="KZS99813.1"/>
    </source>
</evidence>
<feature type="compositionally biased region" description="Basic residues" evidence="1">
    <location>
        <begin position="182"/>
        <end position="197"/>
    </location>
</feature>
<dbReference type="GeneID" id="63823815"/>
<dbReference type="EMBL" id="KV427714">
    <property type="protein sequence ID" value="KZS99813.1"/>
    <property type="molecule type" value="Genomic_DNA"/>
</dbReference>
<dbReference type="Proteomes" id="UP000076871">
    <property type="component" value="Unassembled WGS sequence"/>
</dbReference>
<evidence type="ECO:0000313" key="3">
    <source>
        <dbReference type="Proteomes" id="UP000076871"/>
    </source>
</evidence>
<evidence type="ECO:0000256" key="1">
    <source>
        <dbReference type="SAM" id="MobiDB-lite"/>
    </source>
</evidence>
<feature type="region of interest" description="Disordered" evidence="1">
    <location>
        <begin position="1"/>
        <end position="29"/>
    </location>
</feature>
<dbReference type="AlphaFoldDB" id="A0A165AX00"/>
<accession>A0A165AX00</accession>
<protein>
    <submittedName>
        <fullName evidence="2">Uncharacterized protein</fullName>
    </submittedName>
</protein>
<proteinExistence type="predicted"/>
<reference evidence="2 3" key="1">
    <citation type="journal article" date="2016" name="Mol. Biol. Evol.">
        <title>Comparative Genomics of Early-Diverging Mushroom-Forming Fungi Provides Insights into the Origins of Lignocellulose Decay Capabilities.</title>
        <authorList>
            <person name="Nagy L.G."/>
            <person name="Riley R."/>
            <person name="Tritt A."/>
            <person name="Adam C."/>
            <person name="Daum C."/>
            <person name="Floudas D."/>
            <person name="Sun H."/>
            <person name="Yadav J.S."/>
            <person name="Pangilinan J."/>
            <person name="Larsson K.H."/>
            <person name="Matsuura K."/>
            <person name="Barry K."/>
            <person name="Labutti K."/>
            <person name="Kuo R."/>
            <person name="Ohm R.A."/>
            <person name="Bhattacharya S.S."/>
            <person name="Shirouzu T."/>
            <person name="Yoshinaga Y."/>
            <person name="Martin F.M."/>
            <person name="Grigoriev I.V."/>
            <person name="Hibbett D.S."/>
        </authorList>
    </citation>
    <scope>NUCLEOTIDE SEQUENCE [LARGE SCALE GENOMIC DNA]</scope>
    <source>
        <strain evidence="2 3">93-53</strain>
    </source>
</reference>
<organism evidence="2 3">
    <name type="scientific">Laetiporus sulphureus 93-53</name>
    <dbReference type="NCBI Taxonomy" id="1314785"/>
    <lineage>
        <taxon>Eukaryota</taxon>
        <taxon>Fungi</taxon>
        <taxon>Dikarya</taxon>
        <taxon>Basidiomycota</taxon>
        <taxon>Agaricomycotina</taxon>
        <taxon>Agaricomycetes</taxon>
        <taxon>Polyporales</taxon>
        <taxon>Laetiporus</taxon>
    </lineage>
</organism>
<dbReference type="RefSeq" id="XP_040757554.1">
    <property type="nucleotide sequence ID" value="XM_040906786.1"/>
</dbReference>
<name>A0A165AX00_9APHY</name>
<gene>
    <name evidence="2" type="ORF">LAESUDRAFT_71068</name>
</gene>
<sequence length="197" mass="21871">MTRVRVSPRVRQLRRRLQHDRRGRRRSYASRHTVFAPCPSCSRTPASDATIDASHTLNQPESDISRQCTVAASTLKTHSVIASRTHASLHPHPPTIDTNALTIVYRAPGLAQTKTLSLRPCPCTSFPKQRSAAGATSTEDPPRRSLPLFTRPPNAHVSQDQTHRADTRQQTSEPDLGLGHSGIRRSSRRLAPRTSHM</sequence>
<feature type="region of interest" description="Disordered" evidence="1">
    <location>
        <begin position="117"/>
        <end position="197"/>
    </location>
</feature>